<proteinExistence type="predicted"/>
<evidence type="ECO:0000313" key="1">
    <source>
        <dbReference type="EMBL" id="SIQ09949.1"/>
    </source>
</evidence>
<dbReference type="AlphaFoldDB" id="A0A1N6Q0F9"/>
<protein>
    <submittedName>
        <fullName evidence="1">Uncharacterized protein</fullName>
    </submittedName>
</protein>
<gene>
    <name evidence="1" type="ORF">SAMN05421647_102158</name>
</gene>
<keyword evidence="2" id="KW-1185">Reference proteome</keyword>
<name>A0A1N6Q0F9_9GAMM</name>
<accession>A0A1N6Q0F9</accession>
<reference evidence="1 2" key="1">
    <citation type="submission" date="2017-01" db="EMBL/GenBank/DDBJ databases">
        <authorList>
            <person name="Mah S.A."/>
            <person name="Swanson W.J."/>
            <person name="Moy G.W."/>
            <person name="Vacquier V.D."/>
        </authorList>
    </citation>
    <scope>NUCLEOTIDE SEQUENCE [LARGE SCALE GENOMIC DNA]</scope>
    <source>
        <strain evidence="1 2">DSM 7027</strain>
    </source>
</reference>
<dbReference type="EMBL" id="FTMN01000002">
    <property type="protein sequence ID" value="SIQ09949.1"/>
    <property type="molecule type" value="Genomic_DNA"/>
</dbReference>
<dbReference type="RefSeq" id="WP_076461505.1">
    <property type="nucleotide sequence ID" value="NZ_FTMN01000002.1"/>
</dbReference>
<evidence type="ECO:0000313" key="2">
    <source>
        <dbReference type="Proteomes" id="UP000186895"/>
    </source>
</evidence>
<dbReference type="STRING" id="49186.SAMN05421647_102158"/>
<organism evidence="1 2">
    <name type="scientific">Marinobacterium stanieri</name>
    <dbReference type="NCBI Taxonomy" id="49186"/>
    <lineage>
        <taxon>Bacteria</taxon>
        <taxon>Pseudomonadati</taxon>
        <taxon>Pseudomonadota</taxon>
        <taxon>Gammaproteobacteria</taxon>
        <taxon>Oceanospirillales</taxon>
        <taxon>Oceanospirillaceae</taxon>
        <taxon>Marinobacterium</taxon>
    </lineage>
</organism>
<dbReference type="Proteomes" id="UP000186895">
    <property type="component" value="Unassembled WGS sequence"/>
</dbReference>
<sequence>MGICLTRAKGSGKSIDIGLFAESLIYYDTVIVNPSNQLQLAEFISWFINNGTLNDFYMLLKEGTLKFYEYSFISTAIIKDDEYSIWNIQDKLQAEPNSFERRFLYHQSIEALFPKARHRKHLYSAFRDNVVEVKTEEFGSAIENARADFRDPRRNAIIVQSFVD</sequence>